<dbReference type="GO" id="GO:0003677">
    <property type="term" value="F:DNA binding"/>
    <property type="evidence" value="ECO:0007669"/>
    <property type="project" value="InterPro"/>
</dbReference>
<sequence length="62" mass="7142">LACMLGTQMNKLIETNTLKENSIIRIDRVMVNSIDKQNGRVMLMLYEIEVIESDFERIGDPV</sequence>
<dbReference type="InterPro" id="IPR007199">
    <property type="entry name" value="Rep_factor-A_N"/>
</dbReference>
<dbReference type="InterPro" id="IPR012340">
    <property type="entry name" value="NA-bd_OB-fold"/>
</dbReference>
<evidence type="ECO:0000313" key="3">
    <source>
        <dbReference type="Proteomes" id="UP000676336"/>
    </source>
</evidence>
<gene>
    <name evidence="2" type="ORF">SMN809_LOCUS41259</name>
</gene>
<dbReference type="AlphaFoldDB" id="A0A8S2ZR99"/>
<reference evidence="2" key="1">
    <citation type="submission" date="2021-02" db="EMBL/GenBank/DDBJ databases">
        <authorList>
            <person name="Nowell W R."/>
        </authorList>
    </citation>
    <scope>NUCLEOTIDE SEQUENCE</scope>
</reference>
<feature type="non-terminal residue" evidence="2">
    <location>
        <position position="62"/>
    </location>
</feature>
<dbReference type="SUPFAM" id="SSF50249">
    <property type="entry name" value="Nucleic acid-binding proteins"/>
    <property type="match status" value="1"/>
</dbReference>
<comment type="caution">
    <text evidence="2">The sequence shown here is derived from an EMBL/GenBank/DDBJ whole genome shotgun (WGS) entry which is preliminary data.</text>
</comment>
<organism evidence="2 3">
    <name type="scientific">Rotaria magnacalcarata</name>
    <dbReference type="NCBI Taxonomy" id="392030"/>
    <lineage>
        <taxon>Eukaryota</taxon>
        <taxon>Metazoa</taxon>
        <taxon>Spiralia</taxon>
        <taxon>Gnathifera</taxon>
        <taxon>Rotifera</taxon>
        <taxon>Eurotatoria</taxon>
        <taxon>Bdelloidea</taxon>
        <taxon>Philodinida</taxon>
        <taxon>Philodinidae</taxon>
        <taxon>Rotaria</taxon>
    </lineage>
</organism>
<dbReference type="EMBL" id="CAJOBI010115880">
    <property type="protein sequence ID" value="CAF4654935.1"/>
    <property type="molecule type" value="Genomic_DNA"/>
</dbReference>
<evidence type="ECO:0000259" key="1">
    <source>
        <dbReference type="Pfam" id="PF04057"/>
    </source>
</evidence>
<dbReference type="Gene3D" id="2.40.50.140">
    <property type="entry name" value="Nucleic acid-binding proteins"/>
    <property type="match status" value="1"/>
</dbReference>
<dbReference type="Proteomes" id="UP000676336">
    <property type="component" value="Unassembled WGS sequence"/>
</dbReference>
<evidence type="ECO:0000313" key="2">
    <source>
        <dbReference type="EMBL" id="CAF4654935.1"/>
    </source>
</evidence>
<dbReference type="Pfam" id="PF04057">
    <property type="entry name" value="Rep-A_N"/>
    <property type="match status" value="1"/>
</dbReference>
<dbReference type="GO" id="GO:0006260">
    <property type="term" value="P:DNA replication"/>
    <property type="evidence" value="ECO:0007669"/>
    <property type="project" value="InterPro"/>
</dbReference>
<feature type="non-terminal residue" evidence="2">
    <location>
        <position position="1"/>
    </location>
</feature>
<dbReference type="GO" id="GO:0005634">
    <property type="term" value="C:nucleus"/>
    <property type="evidence" value="ECO:0007669"/>
    <property type="project" value="InterPro"/>
</dbReference>
<feature type="domain" description="Replication factor-A protein 1 N-terminal" evidence="1">
    <location>
        <begin position="3"/>
        <end position="52"/>
    </location>
</feature>
<protein>
    <recommendedName>
        <fullName evidence="1">Replication factor-A protein 1 N-terminal domain-containing protein</fullName>
    </recommendedName>
</protein>
<proteinExistence type="predicted"/>
<accession>A0A8S2ZR99</accession>
<name>A0A8S2ZR99_9BILA</name>